<accession>A0ABR9YF20</accession>
<organism evidence="2 3">
    <name type="scientific">Gluconobacter cerevisiae</name>
    <dbReference type="NCBI Taxonomy" id="1379734"/>
    <lineage>
        <taxon>Bacteria</taxon>
        <taxon>Pseudomonadati</taxon>
        <taxon>Pseudomonadota</taxon>
        <taxon>Alphaproteobacteria</taxon>
        <taxon>Acetobacterales</taxon>
        <taxon>Acetobacteraceae</taxon>
        <taxon>Gluconobacter</taxon>
    </lineage>
</organism>
<evidence type="ECO:0000313" key="2">
    <source>
        <dbReference type="EMBL" id="MBF0877254.1"/>
    </source>
</evidence>
<comment type="caution">
    <text evidence="2">The sequence shown here is derived from an EMBL/GenBank/DDBJ whole genome shotgun (WGS) entry which is preliminary data.</text>
</comment>
<feature type="region of interest" description="Disordered" evidence="1">
    <location>
        <begin position="83"/>
        <end position="112"/>
    </location>
</feature>
<reference evidence="3" key="1">
    <citation type="submission" date="2020-04" db="EMBL/GenBank/DDBJ databases">
        <title>Description of novel Gluconacetobacter.</title>
        <authorList>
            <person name="Sombolestani A."/>
        </authorList>
    </citation>
    <scope>NUCLEOTIDE SEQUENCE [LARGE SCALE GENOMIC DNA]</scope>
    <source>
        <strain evidence="3">LMG 27748</strain>
    </source>
</reference>
<keyword evidence="3" id="KW-1185">Reference proteome</keyword>
<dbReference type="Proteomes" id="UP000630952">
    <property type="component" value="Unassembled WGS sequence"/>
</dbReference>
<reference evidence="2 3" key="2">
    <citation type="submission" date="2020-11" db="EMBL/GenBank/DDBJ databases">
        <title>Description of novel Gluconobacter species.</title>
        <authorList>
            <person name="Cleenwerck I."/>
            <person name="Cnockaert M."/>
            <person name="Borremans W."/>
            <person name="Wieme A.D."/>
            <person name="De Vuyst L."/>
            <person name="Vandamme P."/>
        </authorList>
    </citation>
    <scope>NUCLEOTIDE SEQUENCE [LARGE SCALE GENOMIC DNA]</scope>
    <source>
        <strain evidence="2 3">LMG 27748</strain>
    </source>
</reference>
<evidence type="ECO:0008006" key="4">
    <source>
        <dbReference type="Google" id="ProtNLM"/>
    </source>
</evidence>
<sequence>MSETRIGNTVTVGCKLPNGLVLKAGESKAILAGSNSSRVIGGYGLTAVPADLWAEWQKAHADTPFIKKNIVFMQTTAAKAEAQASEQSEVKTGLEGLDPDKPAAGITPVEKK</sequence>
<name>A0ABR9YF20_9PROT</name>
<proteinExistence type="predicted"/>
<dbReference type="EMBL" id="JABCQO010000008">
    <property type="protein sequence ID" value="MBF0877254.1"/>
    <property type="molecule type" value="Genomic_DNA"/>
</dbReference>
<evidence type="ECO:0000313" key="3">
    <source>
        <dbReference type="Proteomes" id="UP000630952"/>
    </source>
</evidence>
<evidence type="ECO:0000256" key="1">
    <source>
        <dbReference type="SAM" id="MobiDB-lite"/>
    </source>
</evidence>
<gene>
    <name evidence="2" type="ORF">HKD21_10395</name>
</gene>
<protein>
    <recommendedName>
        <fullName evidence="4">Burkholderia phage Bcep781 gp09</fullName>
    </recommendedName>
</protein>
<dbReference type="RefSeq" id="WP_194255624.1">
    <property type="nucleotide sequence ID" value="NZ_JABCQO010000008.1"/>
</dbReference>